<name>A0A1P8FA90_9CHLR</name>
<dbReference type="EMBL" id="CP018258">
    <property type="protein sequence ID" value="APV45361.1"/>
    <property type="molecule type" value="Genomic_DNA"/>
</dbReference>
<protein>
    <recommendedName>
        <fullName evidence="3">Macro domain-containing protein</fullName>
    </recommendedName>
</protein>
<gene>
    <name evidence="1" type="ORF">Dform_02052</name>
</gene>
<proteinExistence type="predicted"/>
<evidence type="ECO:0000313" key="1">
    <source>
        <dbReference type="EMBL" id="APV45361.1"/>
    </source>
</evidence>
<dbReference type="SUPFAM" id="SSF52949">
    <property type="entry name" value="Macro domain-like"/>
    <property type="match status" value="1"/>
</dbReference>
<keyword evidence="2" id="KW-1185">Reference proteome</keyword>
<dbReference type="InterPro" id="IPR043472">
    <property type="entry name" value="Macro_dom-like"/>
</dbReference>
<organism evidence="1 2">
    <name type="scientific">Dehalogenimonas formicexedens</name>
    <dbReference type="NCBI Taxonomy" id="1839801"/>
    <lineage>
        <taxon>Bacteria</taxon>
        <taxon>Bacillati</taxon>
        <taxon>Chloroflexota</taxon>
        <taxon>Dehalococcoidia</taxon>
        <taxon>Dehalococcoidales</taxon>
        <taxon>Dehalococcoidaceae</taxon>
        <taxon>Dehalogenimonas</taxon>
    </lineage>
</organism>
<dbReference type="RefSeq" id="WP_076004864.1">
    <property type="nucleotide sequence ID" value="NZ_CP018258.1"/>
</dbReference>
<dbReference type="OrthoDB" id="489040at2"/>
<dbReference type="KEGG" id="dfo:Dform_02052"/>
<sequence>MAQYHTDHTLPADSEIFVFGSNLKGLHTAGAALVARERFGAEPGVGAGPTGKSYAIPTETLIFKPRTLPEIEKSVTEFIEYARKNPAKKFFITRIGCGLARYKNYQILPMFKDCPANCSLPEEWREVFETLGKR</sequence>
<dbReference type="STRING" id="1839801.Dform_02052"/>
<evidence type="ECO:0008006" key="3">
    <source>
        <dbReference type="Google" id="ProtNLM"/>
    </source>
</evidence>
<dbReference type="Gene3D" id="3.40.220.10">
    <property type="entry name" value="Leucine Aminopeptidase, subunit E, domain 1"/>
    <property type="match status" value="1"/>
</dbReference>
<dbReference type="Proteomes" id="UP000185934">
    <property type="component" value="Chromosome"/>
</dbReference>
<accession>A0A1P8FA90</accession>
<dbReference type="AlphaFoldDB" id="A0A1P8FA90"/>
<reference evidence="2" key="1">
    <citation type="submission" date="2016-11" db="EMBL/GenBank/DDBJ databases">
        <title>Dehalogenimonas formicexedens sp. nov., a chlorinated alkane respiring bacterium isolated from contaminated groundwater.</title>
        <authorList>
            <person name="Key T.A."/>
            <person name="Bowman K.S."/>
            <person name="Lee I."/>
            <person name="Chun J."/>
            <person name="Albuquerque L."/>
            <person name="da Costa M.S."/>
            <person name="Rainey F.A."/>
            <person name="Moe W.M."/>
        </authorList>
    </citation>
    <scope>NUCLEOTIDE SEQUENCE [LARGE SCALE GENOMIC DNA]</scope>
    <source>
        <strain evidence="2">NSZ-14</strain>
    </source>
</reference>
<evidence type="ECO:0000313" key="2">
    <source>
        <dbReference type="Proteomes" id="UP000185934"/>
    </source>
</evidence>